<reference evidence="2 3" key="1">
    <citation type="submission" date="2020-04" db="EMBL/GenBank/DDBJ databases">
        <title>Ramlibacter sp. G-1-2-2 isolated from soil.</title>
        <authorList>
            <person name="Dahal R.H."/>
        </authorList>
    </citation>
    <scope>NUCLEOTIDE SEQUENCE [LARGE SCALE GENOMIC DNA]</scope>
    <source>
        <strain evidence="2 3">G-1-2-2</strain>
    </source>
</reference>
<feature type="domain" description="Dienelactone hydrolase" evidence="1">
    <location>
        <begin position="15"/>
        <end position="223"/>
    </location>
</feature>
<dbReference type="InterPro" id="IPR051049">
    <property type="entry name" value="Dienelactone_hydrolase-like"/>
</dbReference>
<comment type="caution">
    <text evidence="2">The sequence shown here is derived from an EMBL/GenBank/DDBJ whole genome shotgun (WGS) entry which is preliminary data.</text>
</comment>
<dbReference type="Proteomes" id="UP000541185">
    <property type="component" value="Unassembled WGS sequence"/>
</dbReference>
<dbReference type="RefSeq" id="WP_169421564.1">
    <property type="nucleotide sequence ID" value="NZ_JABBFX010000003.1"/>
</dbReference>
<evidence type="ECO:0000313" key="2">
    <source>
        <dbReference type="EMBL" id="NML47276.1"/>
    </source>
</evidence>
<keyword evidence="2" id="KW-0378">Hydrolase</keyword>
<evidence type="ECO:0000313" key="3">
    <source>
        <dbReference type="Proteomes" id="UP000541185"/>
    </source>
</evidence>
<organism evidence="2 3">
    <name type="scientific">Ramlibacter agri</name>
    <dbReference type="NCBI Taxonomy" id="2728837"/>
    <lineage>
        <taxon>Bacteria</taxon>
        <taxon>Pseudomonadati</taxon>
        <taxon>Pseudomonadota</taxon>
        <taxon>Betaproteobacteria</taxon>
        <taxon>Burkholderiales</taxon>
        <taxon>Comamonadaceae</taxon>
        <taxon>Ramlibacter</taxon>
    </lineage>
</organism>
<dbReference type="PANTHER" id="PTHR46623:SF6">
    <property type="entry name" value="ALPHA_BETA-HYDROLASES SUPERFAMILY PROTEIN"/>
    <property type="match status" value="1"/>
</dbReference>
<dbReference type="Pfam" id="PF01738">
    <property type="entry name" value="DLH"/>
    <property type="match status" value="1"/>
</dbReference>
<evidence type="ECO:0000259" key="1">
    <source>
        <dbReference type="Pfam" id="PF01738"/>
    </source>
</evidence>
<protein>
    <submittedName>
        <fullName evidence="2">Dienelactone hydrolase family protein</fullName>
    </submittedName>
</protein>
<dbReference type="InterPro" id="IPR029058">
    <property type="entry name" value="AB_hydrolase_fold"/>
</dbReference>
<dbReference type="InterPro" id="IPR002925">
    <property type="entry name" value="Dienelactn_hydro"/>
</dbReference>
<dbReference type="GO" id="GO:0016787">
    <property type="term" value="F:hydrolase activity"/>
    <property type="evidence" value="ECO:0007669"/>
    <property type="project" value="UniProtKB-KW"/>
</dbReference>
<name>A0A848H8G9_9BURK</name>
<gene>
    <name evidence="2" type="ORF">HHL11_26245</name>
</gene>
<dbReference type="EMBL" id="JABBFX010000003">
    <property type="protein sequence ID" value="NML47276.1"/>
    <property type="molecule type" value="Genomic_DNA"/>
</dbReference>
<dbReference type="AlphaFoldDB" id="A0A848H8G9"/>
<dbReference type="SUPFAM" id="SSF53474">
    <property type="entry name" value="alpha/beta-Hydrolases"/>
    <property type="match status" value="1"/>
</dbReference>
<keyword evidence="3" id="KW-1185">Reference proteome</keyword>
<accession>A0A848H8G9</accession>
<dbReference type="Gene3D" id="3.40.50.1820">
    <property type="entry name" value="alpha/beta hydrolase"/>
    <property type="match status" value="1"/>
</dbReference>
<proteinExistence type="predicted"/>
<sequence length="228" mass="24209">MNEQLELMAADGHRFGAYAARPATAARAGIVVLQEIFGVNAHIRSICDRLAALGYLAVAPALYDRAERDAQLAYGAEGVARGRAIRQQVNDDVAMRDVAATVDAIGAELGPQGKIGVIGFCWGGTLAWLAAARLARVDAAVAFYGTGIAGYLAEAPRKPVLLHFGRQDTNIPQADVAKLRAAFPAVPVHEYDAGHGFNCDDRAAYEPASAKAAWDRTTAFFAEQLTRA</sequence>
<dbReference type="PANTHER" id="PTHR46623">
    <property type="entry name" value="CARBOXYMETHYLENEBUTENOLIDASE-RELATED"/>
    <property type="match status" value="1"/>
</dbReference>